<keyword evidence="2" id="KW-1133">Transmembrane helix</keyword>
<dbReference type="InterPro" id="IPR058674">
    <property type="entry name" value="DUF8054_N"/>
</dbReference>
<dbReference type="Pfam" id="PF26236">
    <property type="entry name" value="DUF8054_N"/>
    <property type="match status" value="1"/>
</dbReference>
<dbReference type="OrthoDB" id="205972at2157"/>
<dbReference type="InterPro" id="IPR058775">
    <property type="entry name" value="DUF8054_M"/>
</dbReference>
<keyword evidence="2" id="KW-0812">Transmembrane</keyword>
<evidence type="ECO:0000313" key="5">
    <source>
        <dbReference type="EMBL" id="AUG47388.1"/>
    </source>
</evidence>
<dbReference type="AlphaFoldDB" id="A0A2H4ZY27"/>
<evidence type="ECO:0000259" key="4">
    <source>
        <dbReference type="Pfam" id="PF26238"/>
    </source>
</evidence>
<feature type="transmembrane region" description="Helical" evidence="2">
    <location>
        <begin position="56"/>
        <end position="74"/>
    </location>
</feature>
<name>A0A2H4ZY27_9EURY</name>
<reference evidence="5 6" key="1">
    <citation type="submission" date="2017-01" db="EMBL/GenBank/DDBJ databases">
        <title>A Red Light-Sensitive Sensory Rhodopsin I From Haloarcula taiwanensis, A New Haloarchaeon Isolated From Taiwan.</title>
        <authorList>
            <person name="Yang C.-S."/>
            <person name="Han Y.-A."/>
            <person name="Chen P.-C."/>
            <person name="Ng W.V."/>
            <person name="Chen T.-W."/>
        </authorList>
    </citation>
    <scope>NUCLEOTIDE SEQUENCE [LARGE SCALE GENOMIC DNA]</scope>
    <source>
        <strain evidence="5 6">Taiwanensis</strain>
    </source>
</reference>
<dbReference type="EMBL" id="CP019154">
    <property type="protein sequence ID" value="AUG47388.1"/>
    <property type="molecule type" value="Genomic_DNA"/>
</dbReference>
<evidence type="ECO:0000259" key="3">
    <source>
        <dbReference type="Pfam" id="PF26236"/>
    </source>
</evidence>
<evidence type="ECO:0000256" key="2">
    <source>
        <dbReference type="SAM" id="Phobius"/>
    </source>
</evidence>
<feature type="region of interest" description="Disordered" evidence="1">
    <location>
        <begin position="97"/>
        <end position="118"/>
    </location>
</feature>
<organism evidence="5 6">
    <name type="scientific">Haloarcula taiwanensis</name>
    <dbReference type="NCBI Taxonomy" id="1932004"/>
    <lineage>
        <taxon>Archaea</taxon>
        <taxon>Methanobacteriati</taxon>
        <taxon>Methanobacteriota</taxon>
        <taxon>Stenosarchaea group</taxon>
        <taxon>Halobacteria</taxon>
        <taxon>Halobacteriales</taxon>
        <taxon>Haloarculaceae</taxon>
        <taxon>Haloarcula</taxon>
    </lineage>
</organism>
<proteinExistence type="predicted"/>
<evidence type="ECO:0000313" key="6">
    <source>
        <dbReference type="Proteomes" id="UP000242917"/>
    </source>
</evidence>
<dbReference type="Proteomes" id="UP000242917">
    <property type="component" value="Chromosome I"/>
</dbReference>
<dbReference type="Pfam" id="PF26238">
    <property type="entry name" value="DUF8054_M"/>
    <property type="match status" value="1"/>
</dbReference>
<feature type="domain" description="DUF8054" evidence="4">
    <location>
        <begin position="131"/>
        <end position="226"/>
    </location>
</feature>
<accession>A0A2H4ZY27</accession>
<keyword evidence="2" id="KW-0472">Membrane</keyword>
<evidence type="ECO:0000256" key="1">
    <source>
        <dbReference type="SAM" id="MobiDB-lite"/>
    </source>
</evidence>
<feature type="domain" description="DUF8054" evidence="3">
    <location>
        <begin position="17"/>
        <end position="97"/>
    </location>
</feature>
<gene>
    <name evidence="5" type="ORF">BVU17_07580</name>
</gene>
<dbReference type="KEGG" id="hta:BVU17_07580"/>
<protein>
    <submittedName>
        <fullName evidence="5">Uncharacterized protein</fullName>
    </submittedName>
</protein>
<sequence length="291" mass="31843">MSRKSPQNSPTPMDALETFRDESYTGANRCWPCTVLNLGFVGALAMLLRGRDRPRSSLLVAVVGVAIVYFRGYLVPYTPEFAPRLVAASPVPDEWFHAEPAQGDTSQEDVTRRENESLADDVEMDGETVFRELSAAGVIEAEGEQLFLTTAVDVAWHERMDELADDSLDALAAALQASLPGVDAAEPYVDDAEWLALGADHAKLLPRPVVVAELAAYEVLGERLDDERLRVAGAEAFRMFLDRCPVCDSELVESSSVSCCGGHLGPRQDPDETLVCPTCEQRLYTFELSDT</sequence>
<keyword evidence="6" id="KW-1185">Reference proteome</keyword>